<dbReference type="EMBL" id="RXLQ01000003">
    <property type="protein sequence ID" value="RSZ59982.1"/>
    <property type="molecule type" value="Genomic_DNA"/>
</dbReference>
<dbReference type="OrthoDB" id="9775406at2"/>
<dbReference type="Pfam" id="PF08450">
    <property type="entry name" value="SGL"/>
    <property type="match status" value="1"/>
</dbReference>
<dbReference type="PRINTS" id="PR01790">
    <property type="entry name" value="SMP30FAMILY"/>
</dbReference>
<organism evidence="4 5">
    <name type="scientific">Massilia atriviolacea</name>
    <dbReference type="NCBI Taxonomy" id="2495579"/>
    <lineage>
        <taxon>Bacteria</taxon>
        <taxon>Pseudomonadati</taxon>
        <taxon>Pseudomonadota</taxon>
        <taxon>Betaproteobacteria</taxon>
        <taxon>Burkholderiales</taxon>
        <taxon>Oxalobacteraceae</taxon>
        <taxon>Telluria group</taxon>
        <taxon>Massilia</taxon>
    </lineage>
</organism>
<dbReference type="SUPFAM" id="SSF63829">
    <property type="entry name" value="Calcium-dependent phosphotriesterase"/>
    <property type="match status" value="1"/>
</dbReference>
<feature type="region of interest" description="Disordered" evidence="2">
    <location>
        <begin position="14"/>
        <end position="37"/>
    </location>
</feature>
<comment type="caution">
    <text evidence="4">The sequence shown here is derived from an EMBL/GenBank/DDBJ whole genome shotgun (WGS) entry which is preliminary data.</text>
</comment>
<evidence type="ECO:0000313" key="4">
    <source>
        <dbReference type="EMBL" id="RSZ59982.1"/>
    </source>
</evidence>
<dbReference type="InterPro" id="IPR011042">
    <property type="entry name" value="6-blade_b-propeller_TolB-like"/>
</dbReference>
<dbReference type="GO" id="GO:0019853">
    <property type="term" value="P:L-ascorbic acid biosynthetic process"/>
    <property type="evidence" value="ECO:0007669"/>
    <property type="project" value="TreeGrafter"/>
</dbReference>
<dbReference type="PANTHER" id="PTHR10907">
    <property type="entry name" value="REGUCALCIN"/>
    <property type="match status" value="1"/>
</dbReference>
<accession>A0A430HR36</accession>
<evidence type="ECO:0000313" key="5">
    <source>
        <dbReference type="Proteomes" id="UP000278085"/>
    </source>
</evidence>
<dbReference type="GO" id="GO:0005509">
    <property type="term" value="F:calcium ion binding"/>
    <property type="evidence" value="ECO:0007669"/>
    <property type="project" value="TreeGrafter"/>
</dbReference>
<dbReference type="InterPro" id="IPR005511">
    <property type="entry name" value="SMP-30"/>
</dbReference>
<dbReference type="GO" id="GO:0004341">
    <property type="term" value="F:gluconolactonase activity"/>
    <property type="evidence" value="ECO:0007669"/>
    <property type="project" value="TreeGrafter"/>
</dbReference>
<dbReference type="Proteomes" id="UP000278085">
    <property type="component" value="Unassembled WGS sequence"/>
</dbReference>
<protein>
    <submittedName>
        <fullName evidence="4">SMP-30/gluconolactonase/LRE family protein</fullName>
    </submittedName>
</protein>
<evidence type="ECO:0000256" key="1">
    <source>
        <dbReference type="ARBA" id="ARBA00008853"/>
    </source>
</evidence>
<dbReference type="Gene3D" id="2.120.10.30">
    <property type="entry name" value="TolB, C-terminal domain"/>
    <property type="match status" value="1"/>
</dbReference>
<evidence type="ECO:0000259" key="3">
    <source>
        <dbReference type="Pfam" id="PF08450"/>
    </source>
</evidence>
<comment type="similarity">
    <text evidence="1">Belongs to the SMP-30/CGR1 family.</text>
</comment>
<dbReference type="InterPro" id="IPR013658">
    <property type="entry name" value="SGL"/>
</dbReference>
<proteinExistence type="inferred from homology"/>
<keyword evidence="5" id="KW-1185">Reference proteome</keyword>
<dbReference type="AlphaFoldDB" id="A0A430HR36"/>
<feature type="compositionally biased region" description="Pro residues" evidence="2">
    <location>
        <begin position="17"/>
        <end position="27"/>
    </location>
</feature>
<reference evidence="4 5" key="1">
    <citation type="submission" date="2018-12" db="EMBL/GenBank/DDBJ databases">
        <authorList>
            <person name="Yang E."/>
        </authorList>
    </citation>
    <scope>NUCLEOTIDE SEQUENCE [LARGE SCALE GENOMIC DNA]</scope>
    <source>
        <strain evidence="4 5">SOD</strain>
    </source>
</reference>
<sequence length="304" mass="32074">MAPRGWQRRRVVAVLTSPPPPPSPPPSQLARLSHHPGRSLRWDAQGRRWWWAGSDAHAVHACAERQGAPLLCRLPDAAGLLAHCRSGRMLLGLAKRLGLAQPDRQAGARQLRLQPLVAVDAAEPRTAVSDGCTDRRGFLVFGTRNVAEDGRAIGSFYQYSRQHGLRRLALPVVAEASAICFSADGRRMFFADARASAIMACEYDADAGAVRAVEVFAQLAPGAGARGAALDADGCLWSAQPGQLLRYAADGKVVQRIAHDCTSIAFGGAGLAQLAAVGAGGLFTVPVPGVAGQADSPFDDHPSQ</sequence>
<name>A0A430HR36_9BURK</name>
<dbReference type="PANTHER" id="PTHR10907:SF47">
    <property type="entry name" value="REGUCALCIN"/>
    <property type="match status" value="1"/>
</dbReference>
<gene>
    <name evidence="4" type="ORF">EJB06_07325</name>
</gene>
<evidence type="ECO:0000256" key="2">
    <source>
        <dbReference type="SAM" id="MobiDB-lite"/>
    </source>
</evidence>
<feature type="domain" description="SMP-30/Gluconolactonase/LRE-like region" evidence="3">
    <location>
        <begin position="37"/>
        <end position="274"/>
    </location>
</feature>